<evidence type="ECO:0000313" key="2">
    <source>
        <dbReference type="Proteomes" id="UP000321353"/>
    </source>
</evidence>
<organism evidence="1 2">
    <name type="scientific">Stieleria maiorica</name>
    <dbReference type="NCBI Taxonomy" id="2795974"/>
    <lineage>
        <taxon>Bacteria</taxon>
        <taxon>Pseudomonadati</taxon>
        <taxon>Planctomycetota</taxon>
        <taxon>Planctomycetia</taxon>
        <taxon>Pirellulales</taxon>
        <taxon>Pirellulaceae</taxon>
        <taxon>Stieleria</taxon>
    </lineage>
</organism>
<name>A0A5B9ML40_9BACT</name>
<reference evidence="1 2" key="1">
    <citation type="submission" date="2019-02" db="EMBL/GenBank/DDBJ databases">
        <title>Planctomycetal bacteria perform biofilm scaping via a novel small molecule.</title>
        <authorList>
            <person name="Jeske O."/>
            <person name="Boedeker C."/>
            <person name="Wiegand S."/>
            <person name="Breitling P."/>
            <person name="Kallscheuer N."/>
            <person name="Jogler M."/>
            <person name="Rohde M."/>
            <person name="Petersen J."/>
            <person name="Medema M.H."/>
            <person name="Surup F."/>
            <person name="Jogler C."/>
        </authorList>
    </citation>
    <scope>NUCLEOTIDE SEQUENCE [LARGE SCALE GENOMIC DNA]</scope>
    <source>
        <strain evidence="1 2">Mal15</strain>
    </source>
</reference>
<sequence>MKRTFRTVGSIVQGIVLGVLLSVALWKMLSIASGARVFDYQGF</sequence>
<proteinExistence type="predicted"/>
<dbReference type="KEGG" id="smam:Mal15_36930"/>
<dbReference type="EMBL" id="CP036264">
    <property type="protein sequence ID" value="QEF99627.1"/>
    <property type="molecule type" value="Genomic_DNA"/>
</dbReference>
<accession>A0A5B9ML40</accession>
<dbReference type="Proteomes" id="UP000321353">
    <property type="component" value="Chromosome"/>
</dbReference>
<gene>
    <name evidence="1" type="ORF">Mal15_36930</name>
</gene>
<dbReference type="AlphaFoldDB" id="A0A5B9ML40"/>
<protein>
    <submittedName>
        <fullName evidence="1">Uncharacterized protein</fullName>
    </submittedName>
</protein>
<dbReference type="RefSeq" id="WP_261344504.1">
    <property type="nucleotide sequence ID" value="NZ_CP036264.1"/>
</dbReference>
<keyword evidence="2" id="KW-1185">Reference proteome</keyword>
<evidence type="ECO:0000313" key="1">
    <source>
        <dbReference type="EMBL" id="QEF99627.1"/>
    </source>
</evidence>